<gene>
    <name evidence="2" type="ORF">FHU41_000301</name>
</gene>
<evidence type="ECO:0000313" key="3">
    <source>
        <dbReference type="Proteomes" id="UP000521748"/>
    </source>
</evidence>
<comment type="caution">
    <text evidence="2">The sequence shown here is derived from an EMBL/GenBank/DDBJ whole genome shotgun (WGS) entry which is preliminary data.</text>
</comment>
<dbReference type="RefSeq" id="WP_179387890.1">
    <property type="nucleotide sequence ID" value="NZ_JACBYQ010000001.1"/>
</dbReference>
<protein>
    <recommendedName>
        <fullName evidence="1">WCX domain-containing protein</fullName>
    </recommendedName>
</protein>
<accession>A0A7Y9LR62</accession>
<dbReference type="Proteomes" id="UP000521748">
    <property type="component" value="Unassembled WGS sequence"/>
</dbReference>
<evidence type="ECO:0000313" key="2">
    <source>
        <dbReference type="EMBL" id="NYE94080.1"/>
    </source>
</evidence>
<organism evidence="2 3">
    <name type="scientific">Psychromicrobium silvestre</name>
    <dbReference type="NCBI Taxonomy" id="1645614"/>
    <lineage>
        <taxon>Bacteria</taxon>
        <taxon>Bacillati</taxon>
        <taxon>Actinomycetota</taxon>
        <taxon>Actinomycetes</taxon>
        <taxon>Micrococcales</taxon>
        <taxon>Micrococcaceae</taxon>
        <taxon>Psychromicrobium</taxon>
    </lineage>
</organism>
<keyword evidence="3" id="KW-1185">Reference proteome</keyword>
<dbReference type="AlphaFoldDB" id="A0A7Y9LR62"/>
<evidence type="ECO:0000259" key="1">
    <source>
        <dbReference type="Pfam" id="PF25583"/>
    </source>
</evidence>
<name>A0A7Y9LR62_9MICC</name>
<dbReference type="InterPro" id="IPR057727">
    <property type="entry name" value="WCX_dom"/>
</dbReference>
<reference evidence="2 3" key="1">
    <citation type="submission" date="2020-07" db="EMBL/GenBank/DDBJ databases">
        <title>Sequencing the genomes of 1000 actinobacteria strains.</title>
        <authorList>
            <person name="Klenk H.-P."/>
        </authorList>
    </citation>
    <scope>NUCLEOTIDE SEQUENCE [LARGE SCALE GENOMIC DNA]</scope>
    <source>
        <strain evidence="2 3">DSM 102047</strain>
    </source>
</reference>
<dbReference type="Pfam" id="PF25583">
    <property type="entry name" value="WCX"/>
    <property type="match status" value="1"/>
</dbReference>
<feature type="domain" description="WCX" evidence="1">
    <location>
        <begin position="4"/>
        <end position="42"/>
    </location>
</feature>
<sequence length="55" mass="5930">MNAAADSYQAMAQWLLLIGAHLTVLESAELRTAFTDLAAEIARIADDNPAREPTT</sequence>
<proteinExistence type="predicted"/>
<dbReference type="EMBL" id="JACBYQ010000001">
    <property type="protein sequence ID" value="NYE94080.1"/>
    <property type="molecule type" value="Genomic_DNA"/>
</dbReference>